<keyword evidence="6" id="KW-0732">Signal</keyword>
<dbReference type="KEGG" id="dci:103515412"/>
<dbReference type="Gene3D" id="2.70.98.10">
    <property type="match status" value="4"/>
</dbReference>
<evidence type="ECO:0000256" key="1">
    <source>
        <dbReference type="ARBA" id="ARBA00001712"/>
    </source>
</evidence>
<keyword evidence="7" id="KW-1185">Reference proteome</keyword>
<name>A0A3Q0J622_DIACI</name>
<protein>
    <recommendedName>
        <fullName evidence="3">Galactose mutarotase</fullName>
    </recommendedName>
    <alternativeName>
        <fullName evidence="4">Aldose 1-epimerase</fullName>
    </alternativeName>
</protein>
<comment type="catalytic activity">
    <reaction evidence="1">
        <text>alpha-D-galactose = beta-D-galactose</text>
        <dbReference type="Rhea" id="RHEA:28675"/>
        <dbReference type="ChEBI" id="CHEBI:27667"/>
        <dbReference type="ChEBI" id="CHEBI:28061"/>
        <dbReference type="EC" id="5.1.3.3"/>
    </reaction>
    <physiologicalReaction direction="right-to-left" evidence="1">
        <dbReference type="Rhea" id="RHEA:28677"/>
    </physiologicalReaction>
</comment>
<dbReference type="PANTHER" id="PTHR10091:SF0">
    <property type="entry name" value="GALACTOSE MUTAROTASE"/>
    <property type="match status" value="1"/>
</dbReference>
<proteinExistence type="predicted"/>
<dbReference type="SUPFAM" id="SSF74650">
    <property type="entry name" value="Galactose mutarotase-like"/>
    <property type="match status" value="3"/>
</dbReference>
<dbReference type="STRING" id="121845.A0A3Q0J622"/>
<dbReference type="GO" id="GO:0030246">
    <property type="term" value="F:carbohydrate binding"/>
    <property type="evidence" value="ECO:0007669"/>
    <property type="project" value="InterPro"/>
</dbReference>
<dbReference type="PANTHER" id="PTHR10091">
    <property type="entry name" value="ALDOSE-1-EPIMERASE"/>
    <property type="match status" value="1"/>
</dbReference>
<evidence type="ECO:0000313" key="8">
    <source>
        <dbReference type="RefSeq" id="XP_026683927.1"/>
    </source>
</evidence>
<comment type="function">
    <text evidence="5">Mutarotase that catalyzes the interconversion of beta-D-galactose and alpha-D-galactose during galactose metabolism. Beta-D-galactose is metabolized in the liver into glucose 1-phosphate, the primary metabolic fuel, by the action of four enzymes that constitute the Leloir pathway: GALM, GALK1 (galactokinase), GALT (galactose-1-phosphate uridylyltransferase) and GALE (UDP-galactose-4'-epimerase). Involved in the maintenance of the equilibrium between the beta- and alpha-anomers of galactose, therefore ensuring a sufficient supply of the alpha-anomer for GALK1. Also active on D-glucose although shows a preference for galactose over glucose.</text>
</comment>
<accession>A0A3Q0J622</accession>
<evidence type="ECO:0000256" key="6">
    <source>
        <dbReference type="SAM" id="SignalP"/>
    </source>
</evidence>
<dbReference type="InterPro" id="IPR011013">
    <property type="entry name" value="Gal_mutarotase_sf_dom"/>
</dbReference>
<evidence type="ECO:0000313" key="7">
    <source>
        <dbReference type="Proteomes" id="UP000079169"/>
    </source>
</evidence>
<dbReference type="GO" id="GO:0004034">
    <property type="term" value="F:aldose 1-epimerase activity"/>
    <property type="evidence" value="ECO:0007669"/>
    <property type="project" value="UniProtKB-EC"/>
</dbReference>
<comment type="pathway">
    <text evidence="2">Carbohydrate metabolism; galactose metabolism.</text>
</comment>
<evidence type="ECO:0000256" key="2">
    <source>
        <dbReference type="ARBA" id="ARBA00004947"/>
    </source>
</evidence>
<feature type="signal peptide" evidence="6">
    <location>
        <begin position="1"/>
        <end position="17"/>
    </location>
</feature>
<dbReference type="InterPro" id="IPR008183">
    <property type="entry name" value="Aldose_1/G6P_1-epimerase"/>
</dbReference>
<evidence type="ECO:0000256" key="5">
    <source>
        <dbReference type="ARBA" id="ARBA00045743"/>
    </source>
</evidence>
<dbReference type="RefSeq" id="XP_026683927.1">
    <property type="nucleotide sequence ID" value="XM_026828126.1"/>
</dbReference>
<gene>
    <name evidence="8" type="primary">LOC103515412</name>
</gene>
<dbReference type="AlphaFoldDB" id="A0A3Q0J622"/>
<sequence>MILRYVSFLLLWEGLQAGITIFEDTFGHVVNDQSQSIDIVRRFTLTNHLLNTQVQIIPYGATITSVITPDCYNKLDDVVLGFDYLEGYRHPANPYMGATIGRVANRIQNGSFTIDGKEYHIERNDGGYRHPANPYMGATIGRVANRIQNGSFTIDGKEYHIERNDGVNAIHGGARGFDKRSGSRELVNHVVKLFSDSYTEVDSQSLPTGEIRSVNGTAFDLRLPKYLGFALQETQWRGFDINYVLSGNLSTMAAWVVHPKSGRVLNVYTDQPGVQFYTGGNLRPIYGKQYALYDQFGAFCLETQKYPDAVHHVSFLFIVKKKKKNTSYSCYRHPANPYMGATIGRVANRIQNGSFTIDGKEYHIERNDGVNSIHGGARGFDKQ</sequence>
<dbReference type="Pfam" id="PF01263">
    <property type="entry name" value="Aldose_epim"/>
    <property type="match status" value="3"/>
</dbReference>
<dbReference type="GO" id="GO:0006006">
    <property type="term" value="P:glucose metabolic process"/>
    <property type="evidence" value="ECO:0007669"/>
    <property type="project" value="TreeGrafter"/>
</dbReference>
<dbReference type="GO" id="GO:0033499">
    <property type="term" value="P:galactose catabolic process via UDP-galactose, Leloir pathway"/>
    <property type="evidence" value="ECO:0007669"/>
    <property type="project" value="TreeGrafter"/>
</dbReference>
<dbReference type="PaxDb" id="121845-A0A3Q0J622"/>
<evidence type="ECO:0000256" key="4">
    <source>
        <dbReference type="ARBA" id="ARBA00032729"/>
    </source>
</evidence>
<dbReference type="InterPro" id="IPR014718">
    <property type="entry name" value="GH-type_carb-bd"/>
</dbReference>
<dbReference type="GeneID" id="103515412"/>
<dbReference type="UniPathway" id="UPA00214"/>
<reference evidence="8" key="1">
    <citation type="submission" date="2025-08" db="UniProtKB">
        <authorList>
            <consortium name="RefSeq"/>
        </authorList>
    </citation>
    <scope>IDENTIFICATION</scope>
</reference>
<dbReference type="Proteomes" id="UP000079169">
    <property type="component" value="Unplaced"/>
</dbReference>
<evidence type="ECO:0000256" key="3">
    <source>
        <dbReference type="ARBA" id="ARBA00021023"/>
    </source>
</evidence>
<organism evidence="7 8">
    <name type="scientific">Diaphorina citri</name>
    <name type="common">Asian citrus psyllid</name>
    <dbReference type="NCBI Taxonomy" id="121845"/>
    <lineage>
        <taxon>Eukaryota</taxon>
        <taxon>Metazoa</taxon>
        <taxon>Ecdysozoa</taxon>
        <taxon>Arthropoda</taxon>
        <taxon>Hexapoda</taxon>
        <taxon>Insecta</taxon>
        <taxon>Pterygota</taxon>
        <taxon>Neoptera</taxon>
        <taxon>Paraneoptera</taxon>
        <taxon>Hemiptera</taxon>
        <taxon>Sternorrhyncha</taxon>
        <taxon>Psylloidea</taxon>
        <taxon>Psyllidae</taxon>
        <taxon>Diaphorininae</taxon>
        <taxon>Diaphorina</taxon>
    </lineage>
</organism>
<feature type="chain" id="PRO_5018188483" description="Galactose mutarotase" evidence="6">
    <location>
        <begin position="18"/>
        <end position="383"/>
    </location>
</feature>